<organism evidence="1 2">
    <name type="scientific">Thalictrum thalictroides</name>
    <name type="common">Rue-anemone</name>
    <name type="synonym">Anemone thalictroides</name>
    <dbReference type="NCBI Taxonomy" id="46969"/>
    <lineage>
        <taxon>Eukaryota</taxon>
        <taxon>Viridiplantae</taxon>
        <taxon>Streptophyta</taxon>
        <taxon>Embryophyta</taxon>
        <taxon>Tracheophyta</taxon>
        <taxon>Spermatophyta</taxon>
        <taxon>Magnoliopsida</taxon>
        <taxon>Ranunculales</taxon>
        <taxon>Ranunculaceae</taxon>
        <taxon>Thalictroideae</taxon>
        <taxon>Thalictrum</taxon>
    </lineage>
</organism>
<gene>
    <name evidence="1" type="ORF">FRX31_007517</name>
</gene>
<dbReference type="Proteomes" id="UP000554482">
    <property type="component" value="Unassembled WGS sequence"/>
</dbReference>
<comment type="caution">
    <text evidence="1">The sequence shown here is derived from an EMBL/GenBank/DDBJ whole genome shotgun (WGS) entry which is preliminary data.</text>
</comment>
<protein>
    <submittedName>
        <fullName evidence="1">Uncharacterized protein</fullName>
    </submittedName>
</protein>
<keyword evidence="2" id="KW-1185">Reference proteome</keyword>
<accession>A0A7J6X1G8</accession>
<name>A0A7J6X1G8_THATH</name>
<evidence type="ECO:0000313" key="1">
    <source>
        <dbReference type="EMBL" id="KAF5202897.1"/>
    </source>
</evidence>
<sequence>MNYYSSPLKGIYTTVVKCQFCFLQHNCSMGNNQDHEADCIATDTLNCASLHPSGLRPIFVTMSY</sequence>
<evidence type="ECO:0000313" key="2">
    <source>
        <dbReference type="Proteomes" id="UP000554482"/>
    </source>
</evidence>
<reference evidence="1 2" key="1">
    <citation type="submission" date="2020-06" db="EMBL/GenBank/DDBJ databases">
        <title>Transcriptomic and genomic resources for Thalictrum thalictroides and T. hernandezii: Facilitating candidate gene discovery in an emerging model plant lineage.</title>
        <authorList>
            <person name="Arias T."/>
            <person name="Riano-Pachon D.M."/>
            <person name="Di Stilio V.S."/>
        </authorList>
    </citation>
    <scope>NUCLEOTIDE SEQUENCE [LARGE SCALE GENOMIC DNA]</scope>
    <source>
        <strain evidence="2">cv. WT478/WT964</strain>
        <tissue evidence="1">Leaves</tissue>
    </source>
</reference>
<proteinExistence type="predicted"/>
<dbReference type="AlphaFoldDB" id="A0A7J6X1G8"/>
<dbReference type="EMBL" id="JABWDY010007497">
    <property type="protein sequence ID" value="KAF5202897.1"/>
    <property type="molecule type" value="Genomic_DNA"/>
</dbReference>